<gene>
    <name evidence="1" type="ORF">MENT_LOCUS11124</name>
</gene>
<evidence type="ECO:0000313" key="1">
    <source>
        <dbReference type="EMBL" id="CAD2153428.1"/>
    </source>
</evidence>
<name>A0A6V7UC94_MELEN</name>
<accession>A0A6V7UC94</accession>
<comment type="caution">
    <text evidence="1">The sequence shown here is derived from an EMBL/GenBank/DDBJ whole genome shotgun (WGS) entry which is preliminary data.</text>
</comment>
<proteinExistence type="predicted"/>
<reference evidence="1 2" key="1">
    <citation type="submission" date="2020-08" db="EMBL/GenBank/DDBJ databases">
        <authorList>
            <person name="Koutsovoulos G."/>
            <person name="Danchin GJ E."/>
        </authorList>
    </citation>
    <scope>NUCLEOTIDE SEQUENCE [LARGE SCALE GENOMIC DNA]</scope>
</reference>
<sequence length="59" mass="6902">MCKALGFEKPYTKIRCSTLCRDIPYHFPELNQIKNVKGIFTLVGERGCQINKVRLYGYF</sequence>
<organism evidence="1 2">
    <name type="scientific">Meloidogyne enterolobii</name>
    <name type="common">Root-knot nematode worm</name>
    <name type="synonym">Meloidogyne mayaguensis</name>
    <dbReference type="NCBI Taxonomy" id="390850"/>
    <lineage>
        <taxon>Eukaryota</taxon>
        <taxon>Metazoa</taxon>
        <taxon>Ecdysozoa</taxon>
        <taxon>Nematoda</taxon>
        <taxon>Chromadorea</taxon>
        <taxon>Rhabditida</taxon>
        <taxon>Tylenchina</taxon>
        <taxon>Tylenchomorpha</taxon>
        <taxon>Tylenchoidea</taxon>
        <taxon>Meloidogynidae</taxon>
        <taxon>Meloidogyninae</taxon>
        <taxon>Meloidogyne</taxon>
    </lineage>
</organism>
<dbReference type="EMBL" id="CAJEWN010000053">
    <property type="protein sequence ID" value="CAD2153428.1"/>
    <property type="molecule type" value="Genomic_DNA"/>
</dbReference>
<evidence type="ECO:0000313" key="2">
    <source>
        <dbReference type="Proteomes" id="UP000580250"/>
    </source>
</evidence>
<protein>
    <submittedName>
        <fullName evidence="1">Uncharacterized protein</fullName>
    </submittedName>
</protein>
<dbReference type="AlphaFoldDB" id="A0A6V7UC94"/>
<dbReference type="Proteomes" id="UP000580250">
    <property type="component" value="Unassembled WGS sequence"/>
</dbReference>